<reference evidence="2 3" key="1">
    <citation type="journal article" date="2024" name="G3 (Bethesda)">
        <title>Genome assembly of Hibiscus sabdariffa L. provides insights into metabolisms of medicinal natural products.</title>
        <authorList>
            <person name="Kim T."/>
        </authorList>
    </citation>
    <scope>NUCLEOTIDE SEQUENCE [LARGE SCALE GENOMIC DNA]</scope>
    <source>
        <strain evidence="2">TK-2024</strain>
        <tissue evidence="2">Old leaves</tissue>
    </source>
</reference>
<evidence type="ECO:0000313" key="2">
    <source>
        <dbReference type="EMBL" id="KAK9003103.1"/>
    </source>
</evidence>
<evidence type="ECO:0008006" key="4">
    <source>
        <dbReference type="Google" id="ProtNLM"/>
    </source>
</evidence>
<keyword evidence="1" id="KW-0732">Signal</keyword>
<feature type="signal peptide" evidence="1">
    <location>
        <begin position="1"/>
        <end position="18"/>
    </location>
</feature>
<accession>A0ABR2QQZ7</accession>
<comment type="caution">
    <text evidence="2">The sequence shown here is derived from an EMBL/GenBank/DDBJ whole genome shotgun (WGS) entry which is preliminary data.</text>
</comment>
<keyword evidence="3" id="KW-1185">Reference proteome</keyword>
<evidence type="ECO:0000313" key="3">
    <source>
        <dbReference type="Proteomes" id="UP001396334"/>
    </source>
</evidence>
<dbReference type="EMBL" id="JBBPBN010000034">
    <property type="protein sequence ID" value="KAK9003103.1"/>
    <property type="molecule type" value="Genomic_DNA"/>
</dbReference>
<evidence type="ECO:0000256" key="1">
    <source>
        <dbReference type="SAM" id="SignalP"/>
    </source>
</evidence>
<gene>
    <name evidence="2" type="ORF">V6N11_060671</name>
</gene>
<protein>
    <recommendedName>
        <fullName evidence="4">Secreted protein</fullName>
    </recommendedName>
</protein>
<organism evidence="2 3">
    <name type="scientific">Hibiscus sabdariffa</name>
    <name type="common">roselle</name>
    <dbReference type="NCBI Taxonomy" id="183260"/>
    <lineage>
        <taxon>Eukaryota</taxon>
        <taxon>Viridiplantae</taxon>
        <taxon>Streptophyta</taxon>
        <taxon>Embryophyta</taxon>
        <taxon>Tracheophyta</taxon>
        <taxon>Spermatophyta</taxon>
        <taxon>Magnoliopsida</taxon>
        <taxon>eudicotyledons</taxon>
        <taxon>Gunneridae</taxon>
        <taxon>Pentapetalae</taxon>
        <taxon>rosids</taxon>
        <taxon>malvids</taxon>
        <taxon>Malvales</taxon>
        <taxon>Malvaceae</taxon>
        <taxon>Malvoideae</taxon>
        <taxon>Hibiscus</taxon>
    </lineage>
</organism>
<feature type="chain" id="PRO_5045830854" description="Secreted protein" evidence="1">
    <location>
        <begin position="19"/>
        <end position="142"/>
    </location>
</feature>
<name>A0ABR2QQZ7_9ROSI</name>
<sequence>MPRLLLMVVPGWLQGLGATSGRACVAAWVGGDGYFSSFSGFLCGVASNAYQQIHFEYIAESGMRATGIEALSTEGTQPLRFFTPQRFVPTQQRVRNATNIEGTQSFFMLLRFVLTQQVEFITSPRRTEVEIEDDSNEEERPL</sequence>
<proteinExistence type="predicted"/>
<dbReference type="Proteomes" id="UP001396334">
    <property type="component" value="Unassembled WGS sequence"/>
</dbReference>